<dbReference type="EMBL" id="UINC01142963">
    <property type="protein sequence ID" value="SVD31612.1"/>
    <property type="molecule type" value="Genomic_DNA"/>
</dbReference>
<protein>
    <submittedName>
        <fullName evidence="2">Uncharacterized protein</fullName>
    </submittedName>
</protein>
<dbReference type="AlphaFoldDB" id="A0A382UC06"/>
<sequence length="57" mass="6676">MDIFTDNGWITDDDPRYKEGISIMISLSLNEKPEKDPKDSEKYVPQNEKPLLHNIKE</sequence>
<evidence type="ECO:0000256" key="1">
    <source>
        <dbReference type="SAM" id="MobiDB-lite"/>
    </source>
</evidence>
<evidence type="ECO:0000313" key="2">
    <source>
        <dbReference type="EMBL" id="SVD31612.1"/>
    </source>
</evidence>
<accession>A0A382UC06</accession>
<name>A0A382UC06_9ZZZZ</name>
<organism evidence="2">
    <name type="scientific">marine metagenome</name>
    <dbReference type="NCBI Taxonomy" id="408172"/>
    <lineage>
        <taxon>unclassified sequences</taxon>
        <taxon>metagenomes</taxon>
        <taxon>ecological metagenomes</taxon>
    </lineage>
</organism>
<reference evidence="2" key="1">
    <citation type="submission" date="2018-05" db="EMBL/GenBank/DDBJ databases">
        <authorList>
            <person name="Lanie J.A."/>
            <person name="Ng W.-L."/>
            <person name="Kazmierczak K.M."/>
            <person name="Andrzejewski T.M."/>
            <person name="Davidsen T.M."/>
            <person name="Wayne K.J."/>
            <person name="Tettelin H."/>
            <person name="Glass J.I."/>
            <person name="Rusch D."/>
            <person name="Podicherti R."/>
            <person name="Tsui H.-C.T."/>
            <person name="Winkler M.E."/>
        </authorList>
    </citation>
    <scope>NUCLEOTIDE SEQUENCE</scope>
</reference>
<feature type="region of interest" description="Disordered" evidence="1">
    <location>
        <begin position="28"/>
        <end position="57"/>
    </location>
</feature>
<gene>
    <name evidence="2" type="ORF">METZ01_LOCUS384466</name>
</gene>
<proteinExistence type="predicted"/>
<feature type="compositionally biased region" description="Basic and acidic residues" evidence="1">
    <location>
        <begin position="31"/>
        <end position="42"/>
    </location>
</feature>